<dbReference type="InterPro" id="IPR021733">
    <property type="entry name" value="DUF3304"/>
</dbReference>
<evidence type="ECO:0000313" key="2">
    <source>
        <dbReference type="Proteomes" id="UP000278085"/>
    </source>
</evidence>
<name>A0A430HF68_9BURK</name>
<evidence type="ECO:0000313" key="1">
    <source>
        <dbReference type="EMBL" id="RSZ56178.1"/>
    </source>
</evidence>
<comment type="caution">
    <text evidence="1">The sequence shown here is derived from an EMBL/GenBank/DDBJ whole genome shotgun (WGS) entry which is preliminary data.</text>
</comment>
<keyword evidence="2" id="KW-1185">Reference proteome</keyword>
<accession>A0A430HF68</accession>
<sequence>MAMKRIHEVWLRWCLFVVVGLSLTACEPEITHIELCGLNYTSNHIGFFVNGAAGADITPHAGGGGFVCCVGLPKRWRKGLQVTVRWRDDEQHPDVWKEKIVEVPRYEPSDIGFFAVHFYPDDSIKVLVTTKMAGYPGYPYPRPPKE</sequence>
<proteinExistence type="predicted"/>
<dbReference type="PROSITE" id="PS51257">
    <property type="entry name" value="PROKAR_LIPOPROTEIN"/>
    <property type="match status" value="1"/>
</dbReference>
<organism evidence="1 2">
    <name type="scientific">Massilia atriviolacea</name>
    <dbReference type="NCBI Taxonomy" id="2495579"/>
    <lineage>
        <taxon>Bacteria</taxon>
        <taxon>Pseudomonadati</taxon>
        <taxon>Pseudomonadota</taxon>
        <taxon>Betaproteobacteria</taxon>
        <taxon>Burkholderiales</taxon>
        <taxon>Oxalobacteraceae</taxon>
        <taxon>Telluria group</taxon>
        <taxon>Massilia</taxon>
    </lineage>
</organism>
<dbReference type="Proteomes" id="UP000278085">
    <property type="component" value="Unassembled WGS sequence"/>
</dbReference>
<dbReference type="OrthoDB" id="5514723at2"/>
<protein>
    <submittedName>
        <fullName evidence="1">DUF3304 domain-containing protein</fullName>
    </submittedName>
</protein>
<gene>
    <name evidence="1" type="ORF">EJB06_25060</name>
</gene>
<dbReference type="EMBL" id="RXLQ01000017">
    <property type="protein sequence ID" value="RSZ56178.1"/>
    <property type="molecule type" value="Genomic_DNA"/>
</dbReference>
<reference evidence="1 2" key="1">
    <citation type="submission" date="2018-12" db="EMBL/GenBank/DDBJ databases">
        <authorList>
            <person name="Yang E."/>
        </authorList>
    </citation>
    <scope>NUCLEOTIDE SEQUENCE [LARGE SCALE GENOMIC DNA]</scope>
    <source>
        <strain evidence="1 2">SOD</strain>
    </source>
</reference>
<dbReference type="Pfam" id="PF11745">
    <property type="entry name" value="DUF3304"/>
    <property type="match status" value="1"/>
</dbReference>
<dbReference type="AlphaFoldDB" id="A0A430HF68"/>